<keyword evidence="8" id="KW-0378">Hydrolase</keyword>
<evidence type="ECO:0000256" key="6">
    <source>
        <dbReference type="ARBA" id="ARBA00022763"/>
    </source>
</evidence>
<evidence type="ECO:0000256" key="5">
    <source>
        <dbReference type="ARBA" id="ARBA00022723"/>
    </source>
</evidence>
<dbReference type="CDD" id="cd08966">
    <property type="entry name" value="EcFpg-like_N"/>
    <property type="match status" value="1"/>
</dbReference>
<dbReference type="SUPFAM" id="SSF46946">
    <property type="entry name" value="S13-like H2TH domain"/>
    <property type="match status" value="1"/>
</dbReference>
<dbReference type="NCBIfam" id="NF002211">
    <property type="entry name" value="PRK01103.1"/>
    <property type="match status" value="1"/>
</dbReference>
<accession>A0A1G2TK53</accession>
<comment type="similarity">
    <text evidence="3">Belongs to the FPG family.</text>
</comment>
<feature type="domain" description="FPG-type" evidence="17">
    <location>
        <begin position="246"/>
        <end position="282"/>
    </location>
</feature>
<evidence type="ECO:0000256" key="10">
    <source>
        <dbReference type="ARBA" id="ARBA00023125"/>
    </source>
</evidence>
<dbReference type="Gene3D" id="3.20.190.10">
    <property type="entry name" value="MutM-like, N-terminal"/>
    <property type="match status" value="1"/>
</dbReference>
<comment type="caution">
    <text evidence="19">The sequence shown here is derived from an EMBL/GenBank/DDBJ whole genome shotgun (WGS) entry which is preliminary data.</text>
</comment>
<dbReference type="InterPro" id="IPR020629">
    <property type="entry name" value="FPG_Glyclase"/>
</dbReference>
<dbReference type="GO" id="GO:0140078">
    <property type="term" value="F:class I DNA-(apurinic or apyrimidinic site) endonuclease activity"/>
    <property type="evidence" value="ECO:0007669"/>
    <property type="project" value="UniProtKB-EC"/>
</dbReference>
<name>A0A1G2TK53_9BACT</name>
<dbReference type="AlphaFoldDB" id="A0A1G2TK53"/>
<dbReference type="Pfam" id="PF06831">
    <property type="entry name" value="H2TH"/>
    <property type="match status" value="1"/>
</dbReference>
<evidence type="ECO:0000313" key="19">
    <source>
        <dbReference type="EMBL" id="OHA97001.1"/>
    </source>
</evidence>
<keyword evidence="11" id="KW-0234">DNA repair</keyword>
<dbReference type="FunFam" id="1.10.8.50:FF:000003">
    <property type="entry name" value="Formamidopyrimidine-DNA glycosylase"/>
    <property type="match status" value="1"/>
</dbReference>
<comment type="catalytic activity">
    <reaction evidence="1">
        <text>Hydrolysis of DNA containing ring-opened 7-methylguanine residues, releasing 2,6-diamino-4-hydroxy-5-(N-methyl)formamidopyrimidine.</text>
        <dbReference type="EC" id="3.2.2.23"/>
    </reaction>
</comment>
<dbReference type="GO" id="GO:0008270">
    <property type="term" value="F:zinc ion binding"/>
    <property type="evidence" value="ECO:0007669"/>
    <property type="project" value="UniProtKB-KW"/>
</dbReference>
<evidence type="ECO:0000256" key="12">
    <source>
        <dbReference type="ARBA" id="ARBA00023239"/>
    </source>
</evidence>
<comment type="cofactor">
    <cofactor evidence="2">
        <name>Zn(2+)</name>
        <dbReference type="ChEBI" id="CHEBI:29105"/>
    </cofactor>
</comment>
<evidence type="ECO:0000256" key="16">
    <source>
        <dbReference type="PROSITE-ProRule" id="PRU00391"/>
    </source>
</evidence>
<dbReference type="SUPFAM" id="SSF81624">
    <property type="entry name" value="N-terminal domain of MutM-like DNA repair proteins"/>
    <property type="match status" value="1"/>
</dbReference>
<dbReference type="NCBIfam" id="TIGR00577">
    <property type="entry name" value="fpg"/>
    <property type="match status" value="1"/>
</dbReference>
<evidence type="ECO:0000256" key="4">
    <source>
        <dbReference type="ARBA" id="ARBA00011245"/>
    </source>
</evidence>
<dbReference type="InterPro" id="IPR012319">
    <property type="entry name" value="FPG_cat"/>
</dbReference>
<evidence type="ECO:0000256" key="7">
    <source>
        <dbReference type="ARBA" id="ARBA00022771"/>
    </source>
</evidence>
<keyword evidence="12" id="KW-0456">Lyase</keyword>
<dbReference type="SMART" id="SM00898">
    <property type="entry name" value="Fapy_DNA_glyco"/>
    <property type="match status" value="1"/>
</dbReference>
<dbReference type="InterPro" id="IPR015886">
    <property type="entry name" value="H2TH_FPG"/>
</dbReference>
<dbReference type="InterPro" id="IPR000214">
    <property type="entry name" value="Znf_DNA_glyclase/AP_lyase"/>
</dbReference>
<dbReference type="PROSITE" id="PS51068">
    <property type="entry name" value="FPG_CAT"/>
    <property type="match status" value="1"/>
</dbReference>
<gene>
    <name evidence="19" type="ORF">A3C70_02360</name>
</gene>
<keyword evidence="5" id="KW-0479">Metal-binding</keyword>
<dbReference type="GO" id="GO:0003684">
    <property type="term" value="F:damaged DNA binding"/>
    <property type="evidence" value="ECO:0007669"/>
    <property type="project" value="InterPro"/>
</dbReference>
<keyword evidence="6" id="KW-0227">DNA damage</keyword>
<dbReference type="PANTHER" id="PTHR22993:SF9">
    <property type="entry name" value="FORMAMIDOPYRIMIDINE-DNA GLYCOSYLASE"/>
    <property type="match status" value="1"/>
</dbReference>
<keyword evidence="7 16" id="KW-0863">Zinc-finger</keyword>
<protein>
    <submittedName>
        <fullName evidence="19">DNA-formamidopyrimidine glycosylase</fullName>
    </submittedName>
</protein>
<dbReference type="Gene3D" id="1.10.8.50">
    <property type="match status" value="1"/>
</dbReference>
<evidence type="ECO:0000256" key="13">
    <source>
        <dbReference type="ARBA" id="ARBA00023268"/>
    </source>
</evidence>
<evidence type="ECO:0000256" key="8">
    <source>
        <dbReference type="ARBA" id="ARBA00022801"/>
    </source>
</evidence>
<dbReference type="PANTHER" id="PTHR22993">
    <property type="entry name" value="FORMAMIDOPYRIMIDINE-DNA GLYCOSYLASE"/>
    <property type="match status" value="1"/>
</dbReference>
<dbReference type="Proteomes" id="UP000178175">
    <property type="component" value="Unassembled WGS sequence"/>
</dbReference>
<keyword evidence="13" id="KW-0511">Multifunctional enzyme</keyword>
<evidence type="ECO:0000313" key="20">
    <source>
        <dbReference type="Proteomes" id="UP000178175"/>
    </source>
</evidence>
<dbReference type="Pfam" id="PF01149">
    <property type="entry name" value="Fapy_DNA_glyco"/>
    <property type="match status" value="1"/>
</dbReference>
<proteinExistence type="inferred from homology"/>
<dbReference type="SUPFAM" id="SSF57716">
    <property type="entry name" value="Glucocorticoid receptor-like (DNA-binding domain)"/>
    <property type="match status" value="1"/>
</dbReference>
<evidence type="ECO:0000256" key="14">
    <source>
        <dbReference type="ARBA" id="ARBA00023295"/>
    </source>
</evidence>
<dbReference type="PROSITE" id="PS51066">
    <property type="entry name" value="ZF_FPG_2"/>
    <property type="match status" value="1"/>
</dbReference>
<evidence type="ECO:0000256" key="9">
    <source>
        <dbReference type="ARBA" id="ARBA00022833"/>
    </source>
</evidence>
<evidence type="ECO:0000256" key="15">
    <source>
        <dbReference type="ARBA" id="ARBA00044632"/>
    </source>
</evidence>
<keyword evidence="10" id="KW-0238">DNA-binding</keyword>
<feature type="domain" description="Formamidopyrimidine-DNA glycosylase catalytic" evidence="18">
    <location>
        <begin position="2"/>
        <end position="120"/>
    </location>
</feature>
<keyword evidence="9" id="KW-0862">Zinc</keyword>
<comment type="subunit">
    <text evidence="4">Monomer.</text>
</comment>
<organism evidence="19 20">
    <name type="scientific">Candidatus Zambryskibacteria bacterium RIFCSPHIGHO2_02_FULL_43_14</name>
    <dbReference type="NCBI Taxonomy" id="1802748"/>
    <lineage>
        <taxon>Bacteria</taxon>
        <taxon>Candidatus Zambryskiibacteriota</taxon>
    </lineage>
</organism>
<evidence type="ECO:0000259" key="17">
    <source>
        <dbReference type="PROSITE" id="PS51066"/>
    </source>
</evidence>
<comment type="catalytic activity">
    <reaction evidence="15">
        <text>2'-deoxyribonucleotide-(2'-deoxyribose 5'-phosphate)-2'-deoxyribonucleotide-DNA = a 3'-end 2'-deoxyribonucleotide-(2,3-dehydro-2,3-deoxyribose 5'-phosphate)-DNA + a 5'-end 5'-phospho-2'-deoxyribonucleoside-DNA + H(+)</text>
        <dbReference type="Rhea" id="RHEA:66592"/>
        <dbReference type="Rhea" id="RHEA-COMP:13180"/>
        <dbReference type="Rhea" id="RHEA-COMP:16897"/>
        <dbReference type="Rhea" id="RHEA-COMP:17067"/>
        <dbReference type="ChEBI" id="CHEBI:15378"/>
        <dbReference type="ChEBI" id="CHEBI:136412"/>
        <dbReference type="ChEBI" id="CHEBI:157695"/>
        <dbReference type="ChEBI" id="CHEBI:167181"/>
        <dbReference type="EC" id="4.2.99.18"/>
    </reaction>
</comment>
<evidence type="ECO:0000256" key="1">
    <source>
        <dbReference type="ARBA" id="ARBA00001668"/>
    </source>
</evidence>
<keyword evidence="14" id="KW-0326">Glycosidase</keyword>
<dbReference type="SMART" id="SM01232">
    <property type="entry name" value="H2TH"/>
    <property type="match status" value="1"/>
</dbReference>
<evidence type="ECO:0000256" key="2">
    <source>
        <dbReference type="ARBA" id="ARBA00001947"/>
    </source>
</evidence>
<dbReference type="EMBL" id="MHVR01000002">
    <property type="protein sequence ID" value="OHA97001.1"/>
    <property type="molecule type" value="Genomic_DNA"/>
</dbReference>
<reference evidence="19 20" key="1">
    <citation type="journal article" date="2016" name="Nat. Commun.">
        <title>Thousands of microbial genomes shed light on interconnected biogeochemical processes in an aquifer system.</title>
        <authorList>
            <person name="Anantharaman K."/>
            <person name="Brown C.T."/>
            <person name="Hug L.A."/>
            <person name="Sharon I."/>
            <person name="Castelle C.J."/>
            <person name="Probst A.J."/>
            <person name="Thomas B.C."/>
            <person name="Singh A."/>
            <person name="Wilkins M.J."/>
            <person name="Karaoz U."/>
            <person name="Brodie E.L."/>
            <person name="Williams K.H."/>
            <person name="Hubbard S.S."/>
            <person name="Banfield J.F."/>
        </authorList>
    </citation>
    <scope>NUCLEOTIDE SEQUENCE [LARGE SCALE GENOMIC DNA]</scope>
</reference>
<dbReference type="InterPro" id="IPR010979">
    <property type="entry name" value="Ribosomal_uS13-like_H2TH"/>
</dbReference>
<evidence type="ECO:0000256" key="3">
    <source>
        <dbReference type="ARBA" id="ARBA00009409"/>
    </source>
</evidence>
<sequence length="285" mass="32962">MPELPEVQTTVNGLNRTIKDKKIVDISTTYNSPFYKNKEEIKNPKYFKIFRKKVTGQKILRAERRAKNILIHLSGGETILIHMKMTGHFVYDKLNYPFSRLDFTLDNKKHLVLSDMRKFAKVTLVKTVDLEKSLHLKHLGPEPLDPSFQLKDFSLQLKKRPGGKIKQVLMDQSLISGIGNIYSDEILWRAGVHPLSHINRIPEKHLRAMFKATKETLKKGINFGGDSMSDYRNIKGRRGKFQDHHRAYQKHRTKCSKKGCSGVLEKMRIGGRSAHFCPVHQKLFK</sequence>
<dbReference type="GO" id="GO:0006284">
    <property type="term" value="P:base-excision repair"/>
    <property type="evidence" value="ECO:0007669"/>
    <property type="project" value="InterPro"/>
</dbReference>
<evidence type="ECO:0000259" key="18">
    <source>
        <dbReference type="PROSITE" id="PS51068"/>
    </source>
</evidence>
<dbReference type="GO" id="GO:0034039">
    <property type="term" value="F:8-oxo-7,8-dihydroguanine DNA N-glycosylase activity"/>
    <property type="evidence" value="ECO:0007669"/>
    <property type="project" value="TreeGrafter"/>
</dbReference>
<dbReference type="InterPro" id="IPR035937">
    <property type="entry name" value="FPG_N"/>
</dbReference>
<evidence type="ECO:0000256" key="11">
    <source>
        <dbReference type="ARBA" id="ARBA00023204"/>
    </source>
</evidence>